<gene>
    <name evidence="3" type="ORF">QNH45_15775</name>
</gene>
<organism evidence="3 4">
    <name type="scientific">Bacillus wiedmannii</name>
    <dbReference type="NCBI Taxonomy" id="1890302"/>
    <lineage>
        <taxon>Bacteria</taxon>
        <taxon>Bacillati</taxon>
        <taxon>Bacillota</taxon>
        <taxon>Bacilli</taxon>
        <taxon>Bacillales</taxon>
        <taxon>Bacillaceae</taxon>
        <taxon>Bacillus</taxon>
        <taxon>Bacillus cereus group</taxon>
    </lineage>
</organism>
<name>A0AA95LSH0_9BACI</name>
<dbReference type="GO" id="GO:0016787">
    <property type="term" value="F:hydrolase activity"/>
    <property type="evidence" value="ECO:0007669"/>
    <property type="project" value="UniProtKB-KW"/>
</dbReference>
<evidence type="ECO:0000313" key="3">
    <source>
        <dbReference type="EMBL" id="WHY26978.1"/>
    </source>
</evidence>
<dbReference type="EMBL" id="CP126099">
    <property type="protein sequence ID" value="WHY26978.1"/>
    <property type="molecule type" value="Genomic_DNA"/>
</dbReference>
<evidence type="ECO:0000256" key="1">
    <source>
        <dbReference type="SAM" id="SignalP"/>
    </source>
</evidence>
<dbReference type="SUPFAM" id="SSF56601">
    <property type="entry name" value="beta-lactamase/transpeptidase-like"/>
    <property type="match status" value="1"/>
</dbReference>
<evidence type="ECO:0000259" key="2">
    <source>
        <dbReference type="Pfam" id="PF00144"/>
    </source>
</evidence>
<dbReference type="RefSeq" id="WP_283881565.1">
    <property type="nucleotide sequence ID" value="NZ_CP126099.1"/>
</dbReference>
<dbReference type="InterPro" id="IPR050491">
    <property type="entry name" value="AmpC-like"/>
</dbReference>
<dbReference type="EC" id="3.1.1.103" evidence="3"/>
<evidence type="ECO:0000313" key="4">
    <source>
        <dbReference type="Proteomes" id="UP001178303"/>
    </source>
</evidence>
<dbReference type="PANTHER" id="PTHR46825:SF7">
    <property type="entry name" value="D-ALANYL-D-ALANINE CARBOXYPEPTIDASE"/>
    <property type="match status" value="1"/>
</dbReference>
<reference evidence="3" key="1">
    <citation type="submission" date="2023-05" db="EMBL/GenBank/DDBJ databases">
        <title>Comparative genomics of Bacillaceae isolates and their secondary metabolite potential.</title>
        <authorList>
            <person name="Song L."/>
            <person name="Nielsen L.J."/>
            <person name="Mohite O."/>
            <person name="Xu X."/>
            <person name="Weber T."/>
            <person name="Kovacs A.T."/>
        </authorList>
    </citation>
    <scope>NUCLEOTIDE SEQUENCE</scope>
    <source>
        <strain evidence="3">LN15</strain>
    </source>
</reference>
<dbReference type="InterPro" id="IPR001466">
    <property type="entry name" value="Beta-lactam-related"/>
</dbReference>
<feature type="domain" description="Beta-lactamase-related" evidence="2">
    <location>
        <begin position="60"/>
        <end position="383"/>
    </location>
</feature>
<dbReference type="PANTHER" id="PTHR46825">
    <property type="entry name" value="D-ALANYL-D-ALANINE-CARBOXYPEPTIDASE/ENDOPEPTIDASE AMPH"/>
    <property type="match status" value="1"/>
</dbReference>
<protein>
    <submittedName>
        <fullName evidence="3">Serine hydrolase domain-containing protein</fullName>
        <ecNumber evidence="3">3.1.1.103</ecNumber>
    </submittedName>
</protein>
<dbReference type="InterPro" id="IPR012338">
    <property type="entry name" value="Beta-lactam/transpept-like"/>
</dbReference>
<accession>A0AA95LSH0</accession>
<dbReference type="Gene3D" id="3.40.710.10">
    <property type="entry name" value="DD-peptidase/beta-lactamase superfamily"/>
    <property type="match status" value="1"/>
</dbReference>
<feature type="chain" id="PRO_5041635138" evidence="1">
    <location>
        <begin position="33"/>
        <end position="386"/>
    </location>
</feature>
<dbReference type="AlphaFoldDB" id="A0AA95LSH0"/>
<dbReference type="Proteomes" id="UP001178303">
    <property type="component" value="Chromosome"/>
</dbReference>
<proteinExistence type="predicted"/>
<feature type="signal peptide" evidence="1">
    <location>
        <begin position="1"/>
        <end position="32"/>
    </location>
</feature>
<dbReference type="Pfam" id="PF00144">
    <property type="entry name" value="Beta-lactamase"/>
    <property type="match status" value="1"/>
</dbReference>
<sequence length="386" mass="42039">MKTCSKITCASLSLLIAGSSLLYITPASIVKAEPTQNVSISLQTSNQSDRTSVKKAMRDSLQLGYPGILAQISKGGKNWRYAAGIADLRTKKPMKTDFRFRIGSTTKTFIATVLLQLAGENRLNLDDSIEKWLPGVIQGNGYDANQITIRQILNHTSGIAEYLKSKDYDIMDTKKLYTAEELVKMGISLPPDFAPGKGWSYSNTGYVILGILIEKVTGNSYAEEVENRIVEPLELSNTFLPGNSTVIPGTKHARGYESYDGESELKDVTYSYPGSSDGDMISTADDLNKFFSYLLSGKLLKEQQLKQMLTTVPTGTEGIDGYGLGIYETKLPNRVSIWGHGGASPGFSNFAGGTLGGKHTLAINLNGHKTSRSDPFKNILLAEFSK</sequence>
<keyword evidence="1" id="KW-0732">Signal</keyword>
<keyword evidence="3" id="KW-0378">Hydrolase</keyword>